<accession>A0A3N6WQ29</accession>
<evidence type="ECO:0000313" key="3">
    <source>
        <dbReference type="Proteomes" id="UP000275225"/>
    </source>
</evidence>
<dbReference type="Proteomes" id="UP000275225">
    <property type="component" value="Unassembled WGS sequence"/>
</dbReference>
<comment type="caution">
    <text evidence="2">The sequence shown here is derived from an EMBL/GenBank/DDBJ whole genome shotgun (WGS) entry which is preliminary data.</text>
</comment>
<name>A0A3N6WQ29_9ACTN</name>
<sequence>MTGLLVLVGALIATALVALVKARYDGRFRRTSHTGEVNDDVERIDAARLGQALGERATLVQFSSAFCAPCRATRVVLNQVADAVDGVTAIDIDAEAHLDLVRELNILRTPTVLVLDASGRVIRRASGVPRRDQMLAALAEMSQ</sequence>
<dbReference type="CDD" id="cd02947">
    <property type="entry name" value="TRX_family"/>
    <property type="match status" value="1"/>
</dbReference>
<dbReference type="SUPFAM" id="SSF52833">
    <property type="entry name" value="Thioredoxin-like"/>
    <property type="match status" value="1"/>
</dbReference>
<dbReference type="Pfam" id="PF00085">
    <property type="entry name" value="Thioredoxin"/>
    <property type="match status" value="1"/>
</dbReference>
<dbReference type="Gene3D" id="3.40.30.10">
    <property type="entry name" value="Glutaredoxin"/>
    <property type="match status" value="1"/>
</dbReference>
<protein>
    <submittedName>
        <fullName evidence="2">Thioredoxin</fullName>
    </submittedName>
</protein>
<dbReference type="EMBL" id="RQJX01000002">
    <property type="protein sequence ID" value="RQN09626.1"/>
    <property type="molecule type" value="Genomic_DNA"/>
</dbReference>
<dbReference type="AlphaFoldDB" id="A0A3N6WQ29"/>
<reference evidence="2 3" key="1">
    <citation type="submission" date="2018-11" db="EMBL/GenBank/DDBJ databases">
        <authorList>
            <person name="Li F."/>
        </authorList>
    </citation>
    <scope>NUCLEOTIDE SEQUENCE [LARGE SCALE GENOMIC DNA]</scope>
    <source>
        <strain evidence="2 3">YS17T</strain>
    </source>
</reference>
<gene>
    <name evidence="2" type="ORF">EHW97_01920</name>
</gene>
<dbReference type="InterPro" id="IPR036249">
    <property type="entry name" value="Thioredoxin-like_sf"/>
</dbReference>
<dbReference type="PROSITE" id="PS51352">
    <property type="entry name" value="THIOREDOXIN_2"/>
    <property type="match status" value="1"/>
</dbReference>
<dbReference type="OrthoDB" id="1495530at2"/>
<keyword evidence="3" id="KW-1185">Reference proteome</keyword>
<evidence type="ECO:0000313" key="2">
    <source>
        <dbReference type="EMBL" id="RQN09626.1"/>
    </source>
</evidence>
<organism evidence="2 3">
    <name type="scientific">Aeromicrobium camelliae</name>
    <dbReference type="NCBI Taxonomy" id="1538144"/>
    <lineage>
        <taxon>Bacteria</taxon>
        <taxon>Bacillati</taxon>
        <taxon>Actinomycetota</taxon>
        <taxon>Actinomycetes</taxon>
        <taxon>Propionibacteriales</taxon>
        <taxon>Nocardioidaceae</taxon>
        <taxon>Aeromicrobium</taxon>
    </lineage>
</organism>
<dbReference type="RefSeq" id="WP_124235481.1">
    <property type="nucleotide sequence ID" value="NZ_JBHUFI010000006.1"/>
</dbReference>
<feature type="domain" description="Thioredoxin" evidence="1">
    <location>
        <begin position="10"/>
        <end position="143"/>
    </location>
</feature>
<dbReference type="InterPro" id="IPR013766">
    <property type="entry name" value="Thioredoxin_domain"/>
</dbReference>
<evidence type="ECO:0000259" key="1">
    <source>
        <dbReference type="PROSITE" id="PS51352"/>
    </source>
</evidence>
<proteinExistence type="predicted"/>